<dbReference type="InterPro" id="IPR036900">
    <property type="entry name" value="A-D-PHexomutase_C_sf"/>
</dbReference>
<dbReference type="GO" id="GO:0000287">
    <property type="term" value="F:magnesium ion binding"/>
    <property type="evidence" value="ECO:0007669"/>
    <property type="project" value="InterPro"/>
</dbReference>
<feature type="domain" description="Alpha-D-phosphohexomutase C-terminal" evidence="11">
    <location>
        <begin position="516"/>
        <end position="549"/>
    </location>
</feature>
<dbReference type="InterPro" id="IPR016066">
    <property type="entry name" value="A-D-PHexomutase_CS"/>
</dbReference>
<keyword evidence="7 9" id="KW-0460">Magnesium</keyword>
<dbReference type="Pfam" id="PF02879">
    <property type="entry name" value="PGM_PMM_II"/>
    <property type="match status" value="1"/>
</dbReference>
<comment type="catalytic activity">
    <reaction evidence="1">
        <text>alpha-D-glucose 1-phosphate = alpha-D-glucose 6-phosphate</text>
        <dbReference type="Rhea" id="RHEA:23536"/>
        <dbReference type="ChEBI" id="CHEBI:58225"/>
        <dbReference type="ChEBI" id="CHEBI:58601"/>
        <dbReference type="EC" id="5.4.2.2"/>
    </reaction>
</comment>
<reference evidence="15" key="2">
    <citation type="journal article" date="2022" name="Nat. Biotechnol.">
        <title>Carbon-negative production of acetone and isopropanol by gas fermentation at industrial pilot scale.</title>
        <authorList>
            <person name="Liew F.E."/>
            <person name="Nogle R."/>
            <person name="Abdalla T."/>
            <person name="Rasor B.J."/>
            <person name="Canter C."/>
            <person name="Jensen R.O."/>
            <person name="Wang L."/>
            <person name="Strutz J."/>
            <person name="Chirania P."/>
            <person name="De Tissera S."/>
            <person name="Mueller A.P."/>
            <person name="Ruan Z."/>
            <person name="Gao A."/>
            <person name="Tran L."/>
            <person name="Engle N.L."/>
            <person name="Bromley J.C."/>
            <person name="Daniell J."/>
            <person name="Conrado R."/>
            <person name="Tschaplinski T.J."/>
            <person name="Giannone R.J."/>
            <person name="Hettich R.L."/>
            <person name="Karim A.S."/>
            <person name="Simpson S.D."/>
            <person name="Brown S.D."/>
            <person name="Leang C."/>
            <person name="Jewett M.C."/>
            <person name="Kopke M."/>
        </authorList>
    </citation>
    <scope>NUCLEOTIDE SEQUENCE</scope>
    <source>
        <strain evidence="15">DJ015</strain>
    </source>
</reference>
<dbReference type="AlphaFoldDB" id="A0AAW3WA92"/>
<dbReference type="Gene3D" id="3.30.310.50">
    <property type="entry name" value="Alpha-D-phosphohexomutase, C-terminal domain"/>
    <property type="match status" value="1"/>
</dbReference>
<comment type="similarity">
    <text evidence="3 9">Belongs to the phosphohexose mutase family.</text>
</comment>
<evidence type="ECO:0000313" key="16">
    <source>
        <dbReference type="Proteomes" id="UP001194098"/>
    </source>
</evidence>
<evidence type="ECO:0000256" key="8">
    <source>
        <dbReference type="ARBA" id="ARBA00023235"/>
    </source>
</evidence>
<dbReference type="InterPro" id="IPR005846">
    <property type="entry name" value="A-D-PHexomutase_a/b/a-III"/>
</dbReference>
<dbReference type="EC" id="5.4.2.2" evidence="4"/>
<evidence type="ECO:0000256" key="1">
    <source>
        <dbReference type="ARBA" id="ARBA00000443"/>
    </source>
</evidence>
<comment type="caution">
    <text evidence="15">The sequence shown here is derived from an EMBL/GenBank/DDBJ whole genome shotgun (WGS) entry which is preliminary data.</text>
</comment>
<dbReference type="Gene3D" id="3.40.120.10">
    <property type="entry name" value="Alpha-D-Glucose-1,6-Bisphosphate, subunit A, domain 3"/>
    <property type="match status" value="3"/>
</dbReference>
<dbReference type="GO" id="GO:0004614">
    <property type="term" value="F:phosphoglucomutase activity"/>
    <property type="evidence" value="ECO:0007669"/>
    <property type="project" value="UniProtKB-EC"/>
</dbReference>
<reference evidence="15" key="1">
    <citation type="submission" date="2020-04" db="EMBL/GenBank/DDBJ databases">
        <authorList>
            <person name="Brown S."/>
        </authorList>
    </citation>
    <scope>NUCLEOTIDE SEQUENCE</scope>
    <source>
        <strain evidence="15">DJ015</strain>
    </source>
</reference>
<name>A0AAW3WA92_CLOBE</name>
<evidence type="ECO:0000256" key="4">
    <source>
        <dbReference type="ARBA" id="ARBA00012728"/>
    </source>
</evidence>
<dbReference type="Pfam" id="PF00408">
    <property type="entry name" value="PGM_PMM_IV"/>
    <property type="match status" value="1"/>
</dbReference>
<dbReference type="Pfam" id="PF02880">
    <property type="entry name" value="PGM_PMM_III"/>
    <property type="match status" value="1"/>
</dbReference>
<evidence type="ECO:0000256" key="9">
    <source>
        <dbReference type="RuleBase" id="RU004326"/>
    </source>
</evidence>
<sequence>MNYKEKYNVWINSDFINEETKNELKSISDEKEIEDRFYQDLDFGTGGLRGVIGAGSNRMNIYTVAQATQGFANYLNDNFKDPSVAIAYDSRNMSKEFAKAAALNLCANNIKVYLYESLRPTPVLSFTVRELKCSGGIVITASHNPKIYNGYKVYDEFGGQVTDEKAKMIINSVKAVDDFSKIKSMDENVALEKGLLKYIGEDVDKVYYEKVKGLTIRTDLVKEKASNLNVIYTPIHGSGNVPVRTVLKELGYSNVKVVKEQEAPDGNFPTASYPNPENPDVFELALKMAKTENPDIIFGTDPDCDRIGLVVKDSTGEYKVLTGNQTGLLLTNYILSSMKETNKLPQNGVVIKTIVTTEGARSITEDFDIEIMDVLTGFKYIGEKIREFEDAGDRDYIFGFEESYGYLAGNFVRDKDAVIAAMLVCEMCLYYKEQGKSLYDALIDLYEKYGYFKETLVSLELKGKEGQEKIANCIEALRNNPVSEVNGVKIITRLDYKLSVEENTVNNTKAPIDLPKSNVLKYILEDGSYFVVRPSGTEPKMKVYLAVKSNSLDNAEKDIATFKEKVMEIINSQLS</sequence>
<feature type="coiled-coil region" evidence="10">
    <location>
        <begin position="545"/>
        <end position="572"/>
    </location>
</feature>
<evidence type="ECO:0000259" key="13">
    <source>
        <dbReference type="Pfam" id="PF02879"/>
    </source>
</evidence>
<dbReference type="GO" id="GO:0006166">
    <property type="term" value="P:purine ribonucleoside salvage"/>
    <property type="evidence" value="ECO:0007669"/>
    <property type="project" value="TreeGrafter"/>
</dbReference>
<dbReference type="GO" id="GO:0008973">
    <property type="term" value="F:phosphopentomutase activity"/>
    <property type="evidence" value="ECO:0007669"/>
    <property type="project" value="TreeGrafter"/>
</dbReference>
<dbReference type="SUPFAM" id="SSF55957">
    <property type="entry name" value="Phosphoglucomutase, C-terminal domain"/>
    <property type="match status" value="1"/>
</dbReference>
<evidence type="ECO:0000259" key="12">
    <source>
        <dbReference type="Pfam" id="PF02878"/>
    </source>
</evidence>
<evidence type="ECO:0000256" key="10">
    <source>
        <dbReference type="SAM" id="Coils"/>
    </source>
</evidence>
<dbReference type="InterPro" id="IPR005845">
    <property type="entry name" value="A-D-PHexomutase_a/b/a-II"/>
</dbReference>
<dbReference type="PANTHER" id="PTHR45745">
    <property type="entry name" value="PHOSPHOMANNOMUTASE 45A"/>
    <property type="match status" value="1"/>
</dbReference>
<dbReference type="PROSITE" id="PS00710">
    <property type="entry name" value="PGM_PMM"/>
    <property type="match status" value="1"/>
</dbReference>
<protein>
    <recommendedName>
        <fullName evidence="4">phosphoglucomutase (alpha-D-glucose-1,6-bisphosphate-dependent)</fullName>
        <ecNumber evidence="4">5.4.2.2</ecNumber>
    </recommendedName>
</protein>
<dbReference type="PANTHER" id="PTHR45745:SF1">
    <property type="entry name" value="PHOSPHOGLUCOMUTASE 2B-RELATED"/>
    <property type="match status" value="1"/>
</dbReference>
<dbReference type="InterPro" id="IPR005843">
    <property type="entry name" value="A-D-PHexomutase_C"/>
</dbReference>
<evidence type="ECO:0000259" key="11">
    <source>
        <dbReference type="Pfam" id="PF00408"/>
    </source>
</evidence>
<evidence type="ECO:0000256" key="5">
    <source>
        <dbReference type="ARBA" id="ARBA00022553"/>
    </source>
</evidence>
<evidence type="ECO:0000313" key="15">
    <source>
        <dbReference type="EMBL" id="MBC2475636.1"/>
    </source>
</evidence>
<evidence type="ECO:0000256" key="6">
    <source>
        <dbReference type="ARBA" id="ARBA00022723"/>
    </source>
</evidence>
<organism evidence="15 16">
    <name type="scientific">Clostridium beijerinckii</name>
    <name type="common">Clostridium MP</name>
    <dbReference type="NCBI Taxonomy" id="1520"/>
    <lineage>
        <taxon>Bacteria</taxon>
        <taxon>Bacillati</taxon>
        <taxon>Bacillota</taxon>
        <taxon>Clostridia</taxon>
        <taxon>Eubacteriales</taxon>
        <taxon>Clostridiaceae</taxon>
        <taxon>Clostridium</taxon>
    </lineage>
</organism>
<keyword evidence="10" id="KW-0175">Coiled coil</keyword>
<keyword evidence="6 9" id="KW-0479">Metal-binding</keyword>
<dbReference type="CDD" id="cd05799">
    <property type="entry name" value="PGM2"/>
    <property type="match status" value="1"/>
</dbReference>
<evidence type="ECO:0000256" key="3">
    <source>
        <dbReference type="ARBA" id="ARBA00010231"/>
    </source>
</evidence>
<feature type="domain" description="Alpha-D-phosphohexomutase alpha/beta/alpha" evidence="14">
    <location>
        <begin position="323"/>
        <end position="449"/>
    </location>
</feature>
<dbReference type="EMBL" id="JABAGV010000031">
    <property type="protein sequence ID" value="MBC2475636.1"/>
    <property type="molecule type" value="Genomic_DNA"/>
</dbReference>
<evidence type="ECO:0000256" key="7">
    <source>
        <dbReference type="ARBA" id="ARBA00022842"/>
    </source>
</evidence>
<dbReference type="Proteomes" id="UP001194098">
    <property type="component" value="Unassembled WGS sequence"/>
</dbReference>
<dbReference type="SUPFAM" id="SSF53738">
    <property type="entry name" value="Phosphoglucomutase, first 3 domains"/>
    <property type="match status" value="3"/>
</dbReference>
<dbReference type="GO" id="GO:0005975">
    <property type="term" value="P:carbohydrate metabolic process"/>
    <property type="evidence" value="ECO:0007669"/>
    <property type="project" value="InterPro"/>
</dbReference>
<feature type="domain" description="Alpha-D-phosphohexomutase alpha/beta/alpha" evidence="12">
    <location>
        <begin position="42"/>
        <end position="176"/>
    </location>
</feature>
<evidence type="ECO:0000256" key="2">
    <source>
        <dbReference type="ARBA" id="ARBA00001946"/>
    </source>
</evidence>
<accession>A0AAW3WA92</accession>
<feature type="domain" description="Alpha-D-phosphohexomutase alpha/beta/alpha" evidence="13">
    <location>
        <begin position="216"/>
        <end position="313"/>
    </location>
</feature>
<proteinExistence type="inferred from homology"/>
<comment type="cofactor">
    <cofactor evidence="2">
        <name>Mg(2+)</name>
        <dbReference type="ChEBI" id="CHEBI:18420"/>
    </cofactor>
</comment>
<gene>
    <name evidence="15" type="ORF">HGI39_13175</name>
</gene>
<keyword evidence="8" id="KW-0413">Isomerase</keyword>
<dbReference type="InterPro" id="IPR005844">
    <property type="entry name" value="A-D-PHexomutase_a/b/a-I"/>
</dbReference>
<dbReference type="Pfam" id="PF02878">
    <property type="entry name" value="PGM_PMM_I"/>
    <property type="match status" value="1"/>
</dbReference>
<keyword evidence="5" id="KW-0597">Phosphoprotein</keyword>
<evidence type="ECO:0000259" key="14">
    <source>
        <dbReference type="Pfam" id="PF02880"/>
    </source>
</evidence>
<dbReference type="RefSeq" id="WP_171780110.1">
    <property type="nucleotide sequence ID" value="NZ_JABAGV010000031.1"/>
</dbReference>
<dbReference type="InterPro" id="IPR016055">
    <property type="entry name" value="A-D-PHexomutase_a/b/a-I/II/III"/>
</dbReference>